<feature type="binding site" evidence="9">
    <location>
        <begin position="610"/>
        <end position="617"/>
    </location>
    <ligand>
        <name>ATP</name>
        <dbReference type="ChEBI" id="CHEBI:30616"/>
    </ligand>
</feature>
<dbReference type="SUPFAM" id="SSF48334">
    <property type="entry name" value="DNA repair protein MutS, domain III"/>
    <property type="match status" value="1"/>
</dbReference>
<dbReference type="GO" id="GO:0005524">
    <property type="term" value="F:ATP binding"/>
    <property type="evidence" value="ECO:0007669"/>
    <property type="project" value="UniProtKB-UniRule"/>
</dbReference>
<dbReference type="FunFam" id="3.40.1170.10:FF:000001">
    <property type="entry name" value="DNA mismatch repair protein MutS"/>
    <property type="match status" value="1"/>
</dbReference>
<evidence type="ECO:0000256" key="6">
    <source>
        <dbReference type="ARBA" id="ARBA00023125"/>
    </source>
</evidence>
<evidence type="ECO:0000256" key="9">
    <source>
        <dbReference type="HAMAP-Rule" id="MF_00096"/>
    </source>
</evidence>
<dbReference type="PANTHER" id="PTHR11361:SF34">
    <property type="entry name" value="DNA MISMATCH REPAIR PROTEIN MSH1, MITOCHONDRIAL"/>
    <property type="match status" value="1"/>
</dbReference>
<dbReference type="Gene3D" id="6.10.140.430">
    <property type="match status" value="1"/>
</dbReference>
<dbReference type="NCBIfam" id="NF003810">
    <property type="entry name" value="PRK05399.1"/>
    <property type="match status" value="1"/>
</dbReference>
<dbReference type="FunFam" id="3.40.50.300:FF:000283">
    <property type="entry name" value="DNA mismatch repair protein MutS"/>
    <property type="match status" value="1"/>
</dbReference>
<keyword evidence="5 9" id="KW-0067">ATP-binding</keyword>
<dbReference type="eggNOG" id="COG0249">
    <property type="taxonomic scope" value="Bacteria"/>
</dbReference>
<dbReference type="FunFam" id="1.10.1420.10:FF:000002">
    <property type="entry name" value="DNA mismatch repair protein MutS"/>
    <property type="match status" value="1"/>
</dbReference>
<evidence type="ECO:0000256" key="5">
    <source>
        <dbReference type="ARBA" id="ARBA00022840"/>
    </source>
</evidence>
<keyword evidence="12" id="KW-1185">Reference proteome</keyword>
<dbReference type="SUPFAM" id="SSF52540">
    <property type="entry name" value="P-loop containing nucleoside triphosphate hydrolases"/>
    <property type="match status" value="1"/>
</dbReference>
<dbReference type="InterPro" id="IPR000432">
    <property type="entry name" value="DNA_mismatch_repair_MutS_C"/>
</dbReference>
<sequence length="854" mass="96591">MNSNVHTPMIQQYLKLKSENPDILLFYRMGDFYELFYDDAKRASQLLDISLTKRGYSGGAPIPMAGVPYHCIESYLAKLIKLGESVAICEQVNDIISHKGVVERRITRIVTPGTISDEELLPDRLDNLLAAIFQNQLGFGYATLDISSGRFCLNELTDEMKMAAELHRTDPVELLYPENFQAMQLIEQRHGLRRRPLWEYDIDTASQQLNMQFGTYDLSGFGVHQAYLALRAAGCLLQYVKNTQRSSLPHITSISIERQQDSIMIDTATRRNLEITQNLAGGIENTLITVLDKTVTAMGSRMLKRWLHMPLRNFDIIKQRQQSIRELQIISEDIQSVLHKIVDLERVVARIALRTARPRDLARIRDTFQQLPELHKQLANVEVEQLIDIRLKIGYFHELRALLENAIIECPPALIRDGGVIATGYNTKLDEYRSLANDANSYLKQLEIRERKKLGLDTLKVNFNAVHGYYIQINRAHSHLVPINYIRRQTLKNVERYIIPELKEYENQVINSKNKALALEKNLYDKLFDQFLPYLEALKASAAALAELDVLTNLSERAQILNYCCPILQQDIGIYIKNGRHPVVEQVLKQPFISNSLALSSQNHMLIITGPNMGGKSTYMRQTALIVLMAWIGSYVPAEEMAIGPIDSIFTRIGATDDLASGRSTFMIEMTETANILYNATKNSLVLVDEIGRGTSTYDGLSLAWACAERLAHYIKSMTLFATHYFELTKLPEEIEGILNVHLDVVEHSNGIAFMHSVRTGAASKSYGLAVAALAGIPKEVLKCARYKLKELESLSDSPPVTAQKFINKGSQLSLSVLAKEKILLIKENIEAIDPDNLTPKEALEWIYRLKSLI</sequence>
<dbReference type="PATRIC" id="fig|1235990.3.peg.180"/>
<dbReference type="InterPro" id="IPR007860">
    <property type="entry name" value="DNA_mmatch_repair_MutS_con_dom"/>
</dbReference>
<dbReference type="InterPro" id="IPR007861">
    <property type="entry name" value="DNA_mismatch_repair_MutS_clamp"/>
</dbReference>
<dbReference type="Pfam" id="PF05188">
    <property type="entry name" value="MutS_II"/>
    <property type="match status" value="1"/>
</dbReference>
<dbReference type="InterPro" id="IPR005748">
    <property type="entry name" value="DNA_mismatch_repair_MutS"/>
</dbReference>
<dbReference type="Pfam" id="PF00488">
    <property type="entry name" value="MutS_V"/>
    <property type="match status" value="1"/>
</dbReference>
<dbReference type="SMART" id="SM00533">
    <property type="entry name" value="MUTSd"/>
    <property type="match status" value="1"/>
</dbReference>
<dbReference type="PANTHER" id="PTHR11361">
    <property type="entry name" value="DNA MISMATCH REPAIR PROTEIN MUTS FAMILY MEMBER"/>
    <property type="match status" value="1"/>
</dbReference>
<dbReference type="HAMAP" id="MF_00096">
    <property type="entry name" value="MutS"/>
    <property type="match status" value="1"/>
</dbReference>
<keyword evidence="3 9" id="KW-0547">Nucleotide-binding</keyword>
<dbReference type="STRING" id="1235990.BMSBPS_0642"/>
<dbReference type="PROSITE" id="PS00486">
    <property type="entry name" value="DNA_MISMATCH_REPAIR_2"/>
    <property type="match status" value="1"/>
</dbReference>
<dbReference type="SUPFAM" id="SSF55271">
    <property type="entry name" value="DNA repair protein MutS, domain I"/>
    <property type="match status" value="1"/>
</dbReference>
<evidence type="ECO:0000256" key="8">
    <source>
        <dbReference type="ARBA" id="ARBA00024647"/>
    </source>
</evidence>
<dbReference type="EMBL" id="AP012554">
    <property type="protein sequence ID" value="BAO00150.1"/>
    <property type="molecule type" value="Genomic_DNA"/>
</dbReference>
<dbReference type="Pfam" id="PF05192">
    <property type="entry name" value="MutS_III"/>
    <property type="match status" value="1"/>
</dbReference>
<organism evidence="11 12">
    <name type="scientific">Candidatus Pantoea carbekii</name>
    <dbReference type="NCBI Taxonomy" id="1235990"/>
    <lineage>
        <taxon>Bacteria</taxon>
        <taxon>Pseudomonadati</taxon>
        <taxon>Pseudomonadota</taxon>
        <taxon>Gammaproteobacteria</taxon>
        <taxon>Enterobacterales</taxon>
        <taxon>Erwiniaceae</taxon>
        <taxon>Pantoea</taxon>
    </lineage>
</organism>
<dbReference type="AlphaFoldDB" id="U3U5P1"/>
<dbReference type="GO" id="GO:0003684">
    <property type="term" value="F:damaged DNA binding"/>
    <property type="evidence" value="ECO:0007669"/>
    <property type="project" value="UniProtKB-UniRule"/>
</dbReference>
<dbReference type="InterPro" id="IPR017261">
    <property type="entry name" value="DNA_mismatch_repair_MutS/MSH"/>
</dbReference>
<dbReference type="PIRSF" id="PIRSF037677">
    <property type="entry name" value="DNA_mis_repair_Msh6"/>
    <property type="match status" value="1"/>
</dbReference>
<dbReference type="GO" id="GO:0006298">
    <property type="term" value="P:mismatch repair"/>
    <property type="evidence" value="ECO:0007669"/>
    <property type="project" value="UniProtKB-UniRule"/>
</dbReference>
<dbReference type="Gene3D" id="3.40.1170.10">
    <property type="entry name" value="DNA repair protein MutS, domain I"/>
    <property type="match status" value="1"/>
</dbReference>
<name>U3U5P1_9GAMM</name>
<keyword evidence="7 9" id="KW-0234">DNA repair</keyword>
<dbReference type="CDD" id="cd03284">
    <property type="entry name" value="ABC_MutS1"/>
    <property type="match status" value="1"/>
</dbReference>
<dbReference type="InterPro" id="IPR045076">
    <property type="entry name" value="MutS"/>
</dbReference>
<proteinExistence type="inferred from homology"/>
<dbReference type="GO" id="GO:0030983">
    <property type="term" value="F:mismatched DNA binding"/>
    <property type="evidence" value="ECO:0007669"/>
    <property type="project" value="InterPro"/>
</dbReference>
<dbReference type="InterPro" id="IPR007695">
    <property type="entry name" value="DNA_mismatch_repair_MutS-lik_N"/>
</dbReference>
<dbReference type="NCBIfam" id="TIGR01070">
    <property type="entry name" value="mutS1"/>
    <property type="match status" value="1"/>
</dbReference>
<dbReference type="Gene3D" id="3.40.50.300">
    <property type="entry name" value="P-loop containing nucleotide triphosphate hydrolases"/>
    <property type="match status" value="1"/>
</dbReference>
<evidence type="ECO:0000256" key="1">
    <source>
        <dbReference type="ARBA" id="ARBA00006271"/>
    </source>
</evidence>
<dbReference type="InterPro" id="IPR007696">
    <property type="entry name" value="DNA_mismatch_repair_MutS_core"/>
</dbReference>
<evidence type="ECO:0000256" key="10">
    <source>
        <dbReference type="RuleBase" id="RU003756"/>
    </source>
</evidence>
<reference evidence="11 12" key="1">
    <citation type="submission" date="2012-10" db="EMBL/GenBank/DDBJ databases">
        <title>Genome sequence of the symbiont of the pentatomidae stink bug Halyomorpha halys.</title>
        <authorList>
            <person name="Kobayashi H."/>
            <person name="Fujii-Muramatsu R."/>
            <person name="Takeishi K."/>
            <person name="Noda H."/>
        </authorList>
    </citation>
    <scope>NUCLEOTIDE SEQUENCE [LARGE SCALE GENOMIC DNA]</scope>
</reference>
<keyword evidence="4 9" id="KW-0227">DNA damage</keyword>
<keyword evidence="6 9" id="KW-0238">DNA-binding</keyword>
<evidence type="ECO:0000256" key="2">
    <source>
        <dbReference type="ARBA" id="ARBA00021982"/>
    </source>
</evidence>
<evidence type="ECO:0000256" key="4">
    <source>
        <dbReference type="ARBA" id="ARBA00022763"/>
    </source>
</evidence>
<protein>
    <recommendedName>
        <fullName evidence="2 9">DNA mismatch repair protein MutS</fullName>
    </recommendedName>
</protein>
<dbReference type="Pfam" id="PF05190">
    <property type="entry name" value="MutS_IV"/>
    <property type="match status" value="1"/>
</dbReference>
<dbReference type="FunFam" id="3.30.420.110:FF:000001">
    <property type="entry name" value="DNA mismatch repair protein MutS"/>
    <property type="match status" value="1"/>
</dbReference>
<evidence type="ECO:0000313" key="11">
    <source>
        <dbReference type="EMBL" id="BAO00150.1"/>
    </source>
</evidence>
<dbReference type="InterPro" id="IPR016151">
    <property type="entry name" value="DNA_mismatch_repair_MutS_N"/>
</dbReference>
<dbReference type="OrthoDB" id="9802448at2"/>
<dbReference type="InterPro" id="IPR027417">
    <property type="entry name" value="P-loop_NTPase"/>
</dbReference>
<dbReference type="Gene3D" id="3.30.420.110">
    <property type="entry name" value="MutS, connector domain"/>
    <property type="match status" value="1"/>
</dbReference>
<comment type="function">
    <text evidence="8 9">This protein is involved in the repair of mismatches in DNA. It is possible that it carries out the mismatch recognition step. This protein has a weak ATPase activity.</text>
</comment>
<accession>U3U5P1</accession>
<dbReference type="KEGG" id="hhs:HHS_01800"/>
<dbReference type="Pfam" id="PF01624">
    <property type="entry name" value="MutS_I"/>
    <property type="match status" value="1"/>
</dbReference>
<dbReference type="RefSeq" id="WP_022564169.1">
    <property type="nucleotide sequence ID" value="NZ_CP010907.1"/>
</dbReference>
<dbReference type="GO" id="GO:0140664">
    <property type="term" value="F:ATP-dependent DNA damage sensor activity"/>
    <property type="evidence" value="ECO:0007669"/>
    <property type="project" value="InterPro"/>
</dbReference>
<evidence type="ECO:0000256" key="3">
    <source>
        <dbReference type="ARBA" id="ARBA00022741"/>
    </source>
</evidence>
<dbReference type="SMART" id="SM00534">
    <property type="entry name" value="MUTSac"/>
    <property type="match status" value="1"/>
</dbReference>
<evidence type="ECO:0000313" key="12">
    <source>
        <dbReference type="Proteomes" id="UP000016900"/>
    </source>
</evidence>
<dbReference type="GO" id="GO:0005829">
    <property type="term" value="C:cytosol"/>
    <property type="evidence" value="ECO:0007669"/>
    <property type="project" value="TreeGrafter"/>
</dbReference>
<dbReference type="Gene3D" id="1.10.1420.10">
    <property type="match status" value="2"/>
</dbReference>
<gene>
    <name evidence="9 11" type="primary">mutS</name>
    <name evidence="11" type="ORF">HHS_01800</name>
</gene>
<comment type="similarity">
    <text evidence="1 9 10">Belongs to the DNA mismatch repair MutS family.</text>
</comment>
<dbReference type="Proteomes" id="UP000016900">
    <property type="component" value="Chromosome"/>
</dbReference>
<dbReference type="SUPFAM" id="SSF53150">
    <property type="entry name" value="DNA repair protein MutS, domain II"/>
    <property type="match status" value="1"/>
</dbReference>
<dbReference type="KEGG" id="pck:BMSBPS_0642"/>
<dbReference type="InterPro" id="IPR036187">
    <property type="entry name" value="DNA_mismatch_repair_MutS_sf"/>
</dbReference>
<dbReference type="InterPro" id="IPR036678">
    <property type="entry name" value="MutS_con_dom_sf"/>
</dbReference>
<evidence type="ECO:0000256" key="7">
    <source>
        <dbReference type="ARBA" id="ARBA00023204"/>
    </source>
</evidence>